<evidence type="ECO:0000256" key="7">
    <source>
        <dbReference type="PROSITE-ProRule" id="PRU00473"/>
    </source>
</evidence>
<evidence type="ECO:0000256" key="5">
    <source>
        <dbReference type="ARBA" id="ARBA00022989"/>
    </source>
</evidence>
<dbReference type="PANTHER" id="PTHR30329:SF21">
    <property type="entry name" value="LIPOPROTEIN YIAD-RELATED"/>
    <property type="match status" value="1"/>
</dbReference>
<dbReference type="SUPFAM" id="SSF103088">
    <property type="entry name" value="OmpA-like"/>
    <property type="match status" value="1"/>
</dbReference>
<evidence type="ECO:0000256" key="1">
    <source>
        <dbReference type="ARBA" id="ARBA00004162"/>
    </source>
</evidence>
<dbReference type="InterPro" id="IPR036737">
    <property type="entry name" value="OmpA-like_sf"/>
</dbReference>
<dbReference type="PRINTS" id="PR01023">
    <property type="entry name" value="NAFLGMOTY"/>
</dbReference>
<dbReference type="EMBL" id="JAEEGB010000011">
    <property type="protein sequence ID" value="MBI6873162.1"/>
    <property type="molecule type" value="Genomic_DNA"/>
</dbReference>
<dbReference type="Proteomes" id="UP000622687">
    <property type="component" value="Unassembled WGS sequence"/>
</dbReference>
<evidence type="ECO:0000256" key="6">
    <source>
        <dbReference type="ARBA" id="ARBA00023136"/>
    </source>
</evidence>
<keyword evidence="5 8" id="KW-1133">Transmembrane helix</keyword>
<dbReference type="CDD" id="cd07185">
    <property type="entry name" value="OmpA_C-like"/>
    <property type="match status" value="1"/>
</dbReference>
<protein>
    <submittedName>
        <fullName evidence="10">OmpA family protein</fullName>
    </submittedName>
</protein>
<organism evidence="10 11">
    <name type="scientific">Clostridium aciditolerans</name>
    <dbReference type="NCBI Taxonomy" id="339861"/>
    <lineage>
        <taxon>Bacteria</taxon>
        <taxon>Bacillati</taxon>
        <taxon>Bacillota</taxon>
        <taxon>Clostridia</taxon>
        <taxon>Eubacteriales</taxon>
        <taxon>Clostridiaceae</taxon>
        <taxon>Clostridium</taxon>
    </lineage>
</organism>
<dbReference type="InterPro" id="IPR025713">
    <property type="entry name" value="MotB-like_N_dom"/>
</dbReference>
<evidence type="ECO:0000313" key="10">
    <source>
        <dbReference type="EMBL" id="MBI6873162.1"/>
    </source>
</evidence>
<dbReference type="PROSITE" id="PS51123">
    <property type="entry name" value="OMPA_2"/>
    <property type="match status" value="1"/>
</dbReference>
<accession>A0A934M3G6</accession>
<dbReference type="RefSeq" id="WP_211142630.1">
    <property type="nucleotide sequence ID" value="NZ_JAEEGB010000011.1"/>
</dbReference>
<dbReference type="InterPro" id="IPR050330">
    <property type="entry name" value="Bact_OuterMem_StrucFunc"/>
</dbReference>
<evidence type="ECO:0000256" key="4">
    <source>
        <dbReference type="ARBA" id="ARBA00022692"/>
    </source>
</evidence>
<keyword evidence="11" id="KW-1185">Reference proteome</keyword>
<keyword evidence="4 8" id="KW-0812">Transmembrane</keyword>
<dbReference type="InterPro" id="IPR006665">
    <property type="entry name" value="OmpA-like"/>
</dbReference>
<sequence length="247" mass="28007">MKKRKHEEHMNHERWLLSYSDFMTLLMILFVVLFAMSNVDKAKFKQLSDSLRVSMGGGKTIIAKEDGVPITVDTKPIENDLTEKAEQAKMEDLKRQVDKYLEKNGMKADVSTQVDERGLVVSLNDTLFFDTGRAEVKPESQKKLIEIGKILNQLNNYMRVEGHTDNVPIKNDQFSSNWQLSCARASNVTELLINSANIPPQKLSAVGYGEYRPIADNSTEDGKAKNRRVNIIIVSSKFDKIENNKAK</sequence>
<dbReference type="GO" id="GO:0005886">
    <property type="term" value="C:plasma membrane"/>
    <property type="evidence" value="ECO:0007669"/>
    <property type="project" value="UniProtKB-SubCell"/>
</dbReference>
<dbReference type="PANTHER" id="PTHR30329">
    <property type="entry name" value="STATOR ELEMENT OF FLAGELLAR MOTOR COMPLEX"/>
    <property type="match status" value="1"/>
</dbReference>
<keyword evidence="3" id="KW-1003">Cell membrane</keyword>
<dbReference type="AlphaFoldDB" id="A0A934M3G6"/>
<name>A0A934M3G6_9CLOT</name>
<dbReference type="Pfam" id="PF13677">
    <property type="entry name" value="MotB_plug"/>
    <property type="match status" value="1"/>
</dbReference>
<keyword evidence="6 7" id="KW-0472">Membrane</keyword>
<evidence type="ECO:0000256" key="2">
    <source>
        <dbReference type="ARBA" id="ARBA00008914"/>
    </source>
</evidence>
<comment type="subcellular location">
    <subcellularLocation>
        <location evidence="1">Cell membrane</location>
        <topology evidence="1">Single-pass membrane protein</topology>
    </subcellularLocation>
</comment>
<evidence type="ECO:0000313" key="11">
    <source>
        <dbReference type="Proteomes" id="UP000622687"/>
    </source>
</evidence>
<dbReference type="Gene3D" id="3.30.1330.60">
    <property type="entry name" value="OmpA-like domain"/>
    <property type="match status" value="1"/>
</dbReference>
<feature type="domain" description="OmpA-like" evidence="9">
    <location>
        <begin position="116"/>
        <end position="237"/>
    </location>
</feature>
<evidence type="ECO:0000256" key="8">
    <source>
        <dbReference type="SAM" id="Phobius"/>
    </source>
</evidence>
<reference evidence="10" key="1">
    <citation type="submission" date="2020-12" db="EMBL/GenBank/DDBJ databases">
        <title>Clostridium thailandense sp. nov., a novel acetogenic bacterium isolated from peat land soil in Thailand.</title>
        <authorList>
            <person name="Chaikitkaew S."/>
            <person name="Birkeland N.K."/>
        </authorList>
    </citation>
    <scope>NUCLEOTIDE SEQUENCE</scope>
    <source>
        <strain evidence="10">DSM 17425</strain>
    </source>
</reference>
<proteinExistence type="inferred from homology"/>
<evidence type="ECO:0000259" key="9">
    <source>
        <dbReference type="PROSITE" id="PS51123"/>
    </source>
</evidence>
<dbReference type="Pfam" id="PF00691">
    <property type="entry name" value="OmpA"/>
    <property type="match status" value="1"/>
</dbReference>
<feature type="transmembrane region" description="Helical" evidence="8">
    <location>
        <begin position="16"/>
        <end position="36"/>
    </location>
</feature>
<comment type="similarity">
    <text evidence="2">Belongs to the MotB family.</text>
</comment>
<gene>
    <name evidence="10" type="ORF">I6U51_10645</name>
</gene>
<evidence type="ECO:0000256" key="3">
    <source>
        <dbReference type="ARBA" id="ARBA00022475"/>
    </source>
</evidence>
<comment type="caution">
    <text evidence="10">The sequence shown here is derived from an EMBL/GenBank/DDBJ whole genome shotgun (WGS) entry which is preliminary data.</text>
</comment>